<sequence length="425" mass="49104">MDYKEFFAQFKHLSKTPGIGGRIKSKPEDFIVEEVISKSVFKKQNCLIYRLTKKNWDTMAAVKEISKRIGIHYKDIGFAGTKDRHGVTSQYISVCGGNLKELKEKVDSLQIQDIELEFVGYGKKLKLGSLWGNKFTIIVRELNVPIEEALERTRAVIKEIKAKGGFPNYFGYQRFGERRVINHEVGRLLLEGKFEDAAMKFLGEYSGDMLGDDARKEFLESGDVDKALESFPKFLRYERAMLYRYRETKSWKKAFATLPRPIVRLFIHSYQSYLFNKALSRRIEEGLPLKEALVGDVVCQVKYGIPLRTRTYRVTKGTLDFVNEKIRKGEAMVTGPLFGFQTRLADGEMGKIEKEILEEEGLTLEMFKMKALKILSEPGGRRELLIKPKEFKYRAIKDEEAMAFKFFLPRGVYATSVLREIMKDY</sequence>
<evidence type="ECO:0000313" key="7">
    <source>
        <dbReference type="Proteomes" id="UP000027981"/>
    </source>
</evidence>
<evidence type="ECO:0000256" key="1">
    <source>
        <dbReference type="ARBA" id="ARBA00007953"/>
    </source>
</evidence>
<dbReference type="InterPro" id="IPR020103">
    <property type="entry name" value="PsdUridine_synth_cat_dom_sf"/>
</dbReference>
<dbReference type="GeneID" id="24842917"/>
<dbReference type="GO" id="GO:0031119">
    <property type="term" value="P:tRNA pseudouridine synthesis"/>
    <property type="evidence" value="ECO:0007669"/>
    <property type="project" value="UniProtKB-UniRule"/>
</dbReference>
<name>A0A075LU05_9EURY</name>
<dbReference type="InterPro" id="IPR011760">
    <property type="entry name" value="PsdUridine_synth_TruD_insert"/>
</dbReference>
<dbReference type="SUPFAM" id="SSF55120">
    <property type="entry name" value="Pseudouridine synthase"/>
    <property type="match status" value="1"/>
</dbReference>
<comment type="catalytic activity">
    <reaction evidence="4">
        <text>uridine(13) in tRNA = pseudouridine(13) in tRNA</text>
        <dbReference type="Rhea" id="RHEA:42540"/>
        <dbReference type="Rhea" id="RHEA-COMP:10105"/>
        <dbReference type="Rhea" id="RHEA-COMP:10106"/>
        <dbReference type="ChEBI" id="CHEBI:65314"/>
        <dbReference type="ChEBI" id="CHEBI:65315"/>
        <dbReference type="EC" id="5.4.99.27"/>
    </reaction>
</comment>
<evidence type="ECO:0000259" key="5">
    <source>
        <dbReference type="PROSITE" id="PS50984"/>
    </source>
</evidence>
<comment type="function">
    <text evidence="4">Could be responsible for synthesis of pseudouridine from uracil-13 in transfer RNAs.</text>
</comment>
<dbReference type="Gene3D" id="3.30.2350.20">
    <property type="entry name" value="TruD, catalytic domain"/>
    <property type="match status" value="1"/>
</dbReference>
<evidence type="ECO:0000256" key="2">
    <source>
        <dbReference type="ARBA" id="ARBA00022694"/>
    </source>
</evidence>
<organism evidence="6 7">
    <name type="scientific">Palaeococcus pacificus DY20341</name>
    <dbReference type="NCBI Taxonomy" id="1343739"/>
    <lineage>
        <taxon>Archaea</taxon>
        <taxon>Methanobacteriati</taxon>
        <taxon>Methanobacteriota</taxon>
        <taxon>Thermococci</taxon>
        <taxon>Thermococcales</taxon>
        <taxon>Thermococcaceae</taxon>
        <taxon>Palaeococcus</taxon>
    </lineage>
</organism>
<dbReference type="PROSITE" id="PS01268">
    <property type="entry name" value="UPF0024"/>
    <property type="match status" value="1"/>
</dbReference>
<evidence type="ECO:0000313" key="6">
    <source>
        <dbReference type="EMBL" id="AIF70200.1"/>
    </source>
</evidence>
<dbReference type="FunFam" id="3.30.70.3160:FF:000001">
    <property type="entry name" value="Probable tRNA pseudouridine synthase D"/>
    <property type="match status" value="1"/>
</dbReference>
<keyword evidence="3 4" id="KW-0413">Isomerase</keyword>
<dbReference type="Proteomes" id="UP000027981">
    <property type="component" value="Chromosome"/>
</dbReference>
<dbReference type="RefSeq" id="WP_048165674.1">
    <property type="nucleotide sequence ID" value="NZ_CP006019.1"/>
</dbReference>
<dbReference type="STRING" id="1343739.PAP_09100"/>
<dbReference type="InterPro" id="IPR020119">
    <property type="entry name" value="PsdUridine_synth_TruD_CS"/>
</dbReference>
<dbReference type="HOGENOM" id="CLU_005281_4_1_2"/>
<dbReference type="KEGG" id="ppac:PAP_09100"/>
<dbReference type="GO" id="GO:0160150">
    <property type="term" value="F:tRNA pseudouridine(13) synthase activity"/>
    <property type="evidence" value="ECO:0007669"/>
    <property type="project" value="UniProtKB-EC"/>
</dbReference>
<feature type="active site" description="Nucleophile" evidence="4">
    <location>
        <position position="83"/>
    </location>
</feature>
<comment type="similarity">
    <text evidence="1 4">Belongs to the pseudouridine synthase TruD family.</text>
</comment>
<reference evidence="6 7" key="2">
    <citation type="journal article" date="2015" name="Genome Announc.">
        <title>Complete Genome Sequence of Hyperthermophilic Piezophilic Archaeon Palaeococcus pacificus DY20341T, Isolated from Deep-Sea Hydrothermal Sediments.</title>
        <authorList>
            <person name="Zeng X."/>
            <person name="Jebbar M."/>
            <person name="Shao Z."/>
        </authorList>
    </citation>
    <scope>NUCLEOTIDE SEQUENCE [LARGE SCALE GENOMIC DNA]</scope>
    <source>
        <strain evidence="6 7">DY20341</strain>
    </source>
</reference>
<gene>
    <name evidence="4" type="primary">truD</name>
    <name evidence="6" type="ORF">PAP_09100</name>
</gene>
<dbReference type="Pfam" id="PF01142">
    <property type="entry name" value="TruD"/>
    <property type="match status" value="1"/>
</dbReference>
<dbReference type="EMBL" id="CP006019">
    <property type="protein sequence ID" value="AIF70200.1"/>
    <property type="molecule type" value="Genomic_DNA"/>
</dbReference>
<dbReference type="GO" id="GO:0003723">
    <property type="term" value="F:RNA binding"/>
    <property type="evidence" value="ECO:0007669"/>
    <property type="project" value="InterPro"/>
</dbReference>
<protein>
    <recommendedName>
        <fullName evidence="4">Probable tRNA pseudouridine synthase D</fullName>
        <ecNumber evidence="4">5.4.99.27</ecNumber>
    </recommendedName>
    <alternativeName>
        <fullName evidence="4">tRNA pseudouridine(13) synthase</fullName>
    </alternativeName>
    <alternativeName>
        <fullName evidence="4">tRNA pseudouridylate synthase D</fullName>
    </alternativeName>
    <alternativeName>
        <fullName evidence="4">tRNA-uridine isomerase D</fullName>
    </alternativeName>
</protein>
<dbReference type="OrthoDB" id="1798at2157"/>
<dbReference type="PIRSF" id="PIRSF037016">
    <property type="entry name" value="Pseudouridin_synth_euk_prd"/>
    <property type="match status" value="1"/>
</dbReference>
<dbReference type="eggNOG" id="arCOG04252">
    <property type="taxonomic scope" value="Archaea"/>
</dbReference>
<evidence type="ECO:0000256" key="4">
    <source>
        <dbReference type="HAMAP-Rule" id="MF_01082"/>
    </source>
</evidence>
<feature type="domain" description="TRUD" evidence="5">
    <location>
        <begin position="165"/>
        <end position="387"/>
    </location>
</feature>
<dbReference type="InterPro" id="IPR042214">
    <property type="entry name" value="TruD_catalytic"/>
</dbReference>
<dbReference type="Gene3D" id="1.10.1510.30">
    <property type="match status" value="1"/>
</dbReference>
<keyword evidence="7" id="KW-1185">Reference proteome</keyword>
<dbReference type="PANTHER" id="PTHR13326">
    <property type="entry name" value="TRNA PSEUDOURIDINE SYNTHASE D"/>
    <property type="match status" value="1"/>
</dbReference>
<dbReference type="InterPro" id="IPR001656">
    <property type="entry name" value="PsdUridine_synth_TruD"/>
</dbReference>
<dbReference type="HAMAP" id="MF_01082">
    <property type="entry name" value="TruD"/>
    <property type="match status" value="1"/>
</dbReference>
<evidence type="ECO:0000256" key="3">
    <source>
        <dbReference type="ARBA" id="ARBA00023235"/>
    </source>
</evidence>
<dbReference type="Gene3D" id="3.30.70.3160">
    <property type="match status" value="1"/>
</dbReference>
<dbReference type="AlphaFoldDB" id="A0A075LU05"/>
<dbReference type="PROSITE" id="PS50984">
    <property type="entry name" value="TRUD"/>
    <property type="match status" value="1"/>
</dbReference>
<dbReference type="NCBIfam" id="TIGR00094">
    <property type="entry name" value="tRNA_TruD_broad"/>
    <property type="match status" value="1"/>
</dbReference>
<accession>A0A075LU05</accession>
<dbReference type="PANTHER" id="PTHR13326:SF21">
    <property type="entry name" value="PSEUDOURIDYLATE SYNTHASE PUS7L"/>
    <property type="match status" value="1"/>
</dbReference>
<reference evidence="7" key="1">
    <citation type="submission" date="2013-06" db="EMBL/GenBank/DDBJ databases">
        <title>Complete Genome Sequence of Hyperthermophilic Palaeococcus pacificus DY20341T, Isolated from a Deep-Sea Hydrothermal Sediments.</title>
        <authorList>
            <person name="Zeng X."/>
            <person name="Shao Z."/>
        </authorList>
    </citation>
    <scope>NUCLEOTIDE SEQUENCE [LARGE SCALE GENOMIC DNA]</scope>
    <source>
        <strain evidence="7">DY20341</strain>
    </source>
</reference>
<dbReference type="EC" id="5.4.99.27" evidence="4"/>
<keyword evidence="2 4" id="KW-0819">tRNA processing</keyword>
<proteinExistence type="inferred from homology"/>